<dbReference type="Proteomes" id="UP000827872">
    <property type="component" value="Linkage Group LG17"/>
</dbReference>
<proteinExistence type="predicted"/>
<gene>
    <name evidence="1" type="ORF">K3G42_009153</name>
</gene>
<evidence type="ECO:0000313" key="1">
    <source>
        <dbReference type="EMBL" id="KAH7987676.1"/>
    </source>
</evidence>
<comment type="caution">
    <text evidence="1">The sequence shown here is derived from an EMBL/GenBank/DDBJ whole genome shotgun (WGS) entry which is preliminary data.</text>
</comment>
<sequence length="99" mass="11076">MPMLGYNTEQRCTCLVLWEKVWCHLLITPSKGAESSKAGGRPYVVLMARVHPGESNASWVMKGTLEFLLSNDPIADLLRRCFIFKIIPMLNPDGVINGK</sequence>
<reference evidence="1" key="1">
    <citation type="submission" date="2021-08" db="EMBL/GenBank/DDBJ databases">
        <title>The first chromosome-level gecko genome reveals the dynamic sex chromosomes of Neotropical dwarf geckos (Sphaerodactylidae: Sphaerodactylus).</title>
        <authorList>
            <person name="Pinto B.J."/>
            <person name="Keating S.E."/>
            <person name="Gamble T."/>
        </authorList>
    </citation>
    <scope>NUCLEOTIDE SEQUENCE</scope>
    <source>
        <strain evidence="1">TG3544</strain>
    </source>
</reference>
<name>A0ACB8E6G3_9SAUR</name>
<dbReference type="EMBL" id="CM037630">
    <property type="protein sequence ID" value="KAH7987676.1"/>
    <property type="molecule type" value="Genomic_DNA"/>
</dbReference>
<accession>A0ACB8E6G3</accession>
<evidence type="ECO:0000313" key="2">
    <source>
        <dbReference type="Proteomes" id="UP000827872"/>
    </source>
</evidence>
<keyword evidence="2" id="KW-1185">Reference proteome</keyword>
<organism evidence="1 2">
    <name type="scientific">Sphaerodactylus townsendi</name>
    <dbReference type="NCBI Taxonomy" id="933632"/>
    <lineage>
        <taxon>Eukaryota</taxon>
        <taxon>Metazoa</taxon>
        <taxon>Chordata</taxon>
        <taxon>Craniata</taxon>
        <taxon>Vertebrata</taxon>
        <taxon>Euteleostomi</taxon>
        <taxon>Lepidosauria</taxon>
        <taxon>Squamata</taxon>
        <taxon>Bifurcata</taxon>
        <taxon>Gekkota</taxon>
        <taxon>Sphaerodactylidae</taxon>
        <taxon>Sphaerodactylus</taxon>
    </lineage>
</organism>
<protein>
    <submittedName>
        <fullName evidence="1">Uncharacterized protein</fullName>
    </submittedName>
</protein>